<evidence type="ECO:0000259" key="1">
    <source>
        <dbReference type="Pfam" id="PF13338"/>
    </source>
</evidence>
<proteinExistence type="predicted"/>
<gene>
    <name evidence="2" type="ORF">COX46_00215</name>
</gene>
<evidence type="ECO:0000313" key="2">
    <source>
        <dbReference type="EMBL" id="PIP16763.1"/>
    </source>
</evidence>
<organism evidence="2 3">
    <name type="scientific">bacterium (Candidatus Ratteibacteria) CG23_combo_of_CG06-09_8_20_14_all_48_7</name>
    <dbReference type="NCBI Taxonomy" id="2014292"/>
    <lineage>
        <taxon>Bacteria</taxon>
        <taxon>Candidatus Ratteibacteria</taxon>
    </lineage>
</organism>
<sequence>MKWEEFIRITANMPVIETQILLAGISNPAPDKVQISRWQKSGKLIQVRRGVYLLAQTYRKSEFYEPYLAGLLKRPSYISLEKALEHHGLIPEAVMVYTSVTTKRPGRFLSPVGTFDYRHIKDSLFWGYNSVTVNRQTAFFASPEKALLDLFYLKRVPASLEYLQELRIQNAGKIDLGKLVTYAERFQKPGIMEFVGILEKHVSSSAHKEKTL</sequence>
<dbReference type="InterPro" id="IPR025159">
    <property type="entry name" value="AbiEi_N"/>
</dbReference>
<accession>A0A2G9YDG4</accession>
<dbReference type="EMBL" id="PCRF01000010">
    <property type="protein sequence ID" value="PIP16763.1"/>
    <property type="molecule type" value="Genomic_DNA"/>
</dbReference>
<comment type="caution">
    <text evidence="2">The sequence shown here is derived from an EMBL/GenBank/DDBJ whole genome shotgun (WGS) entry which is preliminary data.</text>
</comment>
<feature type="domain" description="AbiEi antitoxin N-terminal" evidence="1">
    <location>
        <begin position="19"/>
        <end position="55"/>
    </location>
</feature>
<reference evidence="2 3" key="1">
    <citation type="submission" date="2017-09" db="EMBL/GenBank/DDBJ databases">
        <title>Depth-based differentiation of microbial function through sediment-hosted aquifers and enrichment of novel symbionts in the deep terrestrial subsurface.</title>
        <authorList>
            <person name="Probst A.J."/>
            <person name="Ladd B."/>
            <person name="Jarett J.K."/>
            <person name="Geller-Mcgrath D.E."/>
            <person name="Sieber C.M."/>
            <person name="Emerson J.B."/>
            <person name="Anantharaman K."/>
            <person name="Thomas B.C."/>
            <person name="Malmstrom R."/>
            <person name="Stieglmeier M."/>
            <person name="Klingl A."/>
            <person name="Woyke T."/>
            <person name="Ryan C.M."/>
            <person name="Banfield J.F."/>
        </authorList>
    </citation>
    <scope>NUCLEOTIDE SEQUENCE [LARGE SCALE GENOMIC DNA]</scope>
    <source>
        <strain evidence="2">CG23_combo_of_CG06-09_8_20_14_all_48_7</strain>
    </source>
</reference>
<dbReference type="Proteomes" id="UP000230392">
    <property type="component" value="Unassembled WGS sequence"/>
</dbReference>
<name>A0A2G9YDG4_9BACT</name>
<protein>
    <recommendedName>
        <fullName evidence="1">AbiEi antitoxin N-terminal domain-containing protein</fullName>
    </recommendedName>
</protein>
<evidence type="ECO:0000313" key="3">
    <source>
        <dbReference type="Proteomes" id="UP000230392"/>
    </source>
</evidence>
<dbReference type="AlphaFoldDB" id="A0A2G9YDG4"/>
<dbReference type="Pfam" id="PF13338">
    <property type="entry name" value="AbiEi_4"/>
    <property type="match status" value="1"/>
</dbReference>